<dbReference type="InterPro" id="IPR050204">
    <property type="entry name" value="AraC_XylS_family_regulators"/>
</dbReference>
<dbReference type="RefSeq" id="WP_185693378.1">
    <property type="nucleotide sequence ID" value="NZ_JACHVA010000101.1"/>
</dbReference>
<dbReference type="Pfam" id="PF12833">
    <property type="entry name" value="HTH_18"/>
    <property type="match status" value="1"/>
</dbReference>
<accession>A0A7X1AZA5</accession>
<keyword evidence="3" id="KW-0804">Transcription</keyword>
<dbReference type="InterPro" id="IPR018060">
    <property type="entry name" value="HTH_AraC"/>
</dbReference>
<dbReference type="SUPFAM" id="SSF51215">
    <property type="entry name" value="Regulatory protein AraC"/>
    <property type="match status" value="1"/>
</dbReference>
<dbReference type="InterPro" id="IPR037923">
    <property type="entry name" value="HTH-like"/>
</dbReference>
<dbReference type="PANTHER" id="PTHR46796">
    <property type="entry name" value="HTH-TYPE TRANSCRIPTIONAL ACTIVATOR RHAS-RELATED"/>
    <property type="match status" value="1"/>
</dbReference>
<dbReference type="PROSITE" id="PS01124">
    <property type="entry name" value="HTH_ARAC_FAMILY_2"/>
    <property type="match status" value="1"/>
</dbReference>
<evidence type="ECO:0000313" key="6">
    <source>
        <dbReference type="Proteomes" id="UP000525652"/>
    </source>
</evidence>
<dbReference type="InterPro" id="IPR009057">
    <property type="entry name" value="Homeodomain-like_sf"/>
</dbReference>
<evidence type="ECO:0000256" key="2">
    <source>
        <dbReference type="ARBA" id="ARBA00023125"/>
    </source>
</evidence>
<dbReference type="Proteomes" id="UP000525652">
    <property type="component" value="Unassembled WGS sequence"/>
</dbReference>
<dbReference type="InterPro" id="IPR003313">
    <property type="entry name" value="AraC-bd"/>
</dbReference>
<evidence type="ECO:0000259" key="4">
    <source>
        <dbReference type="PROSITE" id="PS01124"/>
    </source>
</evidence>
<keyword evidence="1" id="KW-0805">Transcription regulation</keyword>
<proteinExistence type="predicted"/>
<keyword evidence="2" id="KW-0238">DNA-binding</keyword>
<dbReference type="GO" id="GO:0003700">
    <property type="term" value="F:DNA-binding transcription factor activity"/>
    <property type="evidence" value="ECO:0007669"/>
    <property type="project" value="InterPro"/>
</dbReference>
<comment type="caution">
    <text evidence="5">The sequence shown here is derived from an EMBL/GenBank/DDBJ whole genome shotgun (WGS) entry which is preliminary data.</text>
</comment>
<dbReference type="SMART" id="SM00342">
    <property type="entry name" value="HTH_ARAC"/>
    <property type="match status" value="1"/>
</dbReference>
<protein>
    <submittedName>
        <fullName evidence="5">Helix-turn-helix transcriptional regulator</fullName>
    </submittedName>
</protein>
<evidence type="ECO:0000256" key="1">
    <source>
        <dbReference type="ARBA" id="ARBA00023015"/>
    </source>
</evidence>
<evidence type="ECO:0000313" key="5">
    <source>
        <dbReference type="EMBL" id="MBC2602712.1"/>
    </source>
</evidence>
<organism evidence="5 6">
    <name type="scientific">Puniceicoccus vermicola</name>
    <dbReference type="NCBI Taxonomy" id="388746"/>
    <lineage>
        <taxon>Bacteria</taxon>
        <taxon>Pseudomonadati</taxon>
        <taxon>Verrucomicrobiota</taxon>
        <taxon>Opitutia</taxon>
        <taxon>Puniceicoccales</taxon>
        <taxon>Puniceicoccaceae</taxon>
        <taxon>Puniceicoccus</taxon>
    </lineage>
</organism>
<dbReference type="AlphaFoldDB" id="A0A7X1AZA5"/>
<dbReference type="SUPFAM" id="SSF46689">
    <property type="entry name" value="Homeodomain-like"/>
    <property type="match status" value="2"/>
</dbReference>
<dbReference type="GO" id="GO:0043565">
    <property type="term" value="F:sequence-specific DNA binding"/>
    <property type="evidence" value="ECO:0007669"/>
    <property type="project" value="InterPro"/>
</dbReference>
<dbReference type="InterPro" id="IPR020449">
    <property type="entry name" value="Tscrpt_reg_AraC-type_HTH"/>
</dbReference>
<dbReference type="EMBL" id="JACHVA010000101">
    <property type="protein sequence ID" value="MBC2602712.1"/>
    <property type="molecule type" value="Genomic_DNA"/>
</dbReference>
<dbReference type="Gene3D" id="1.10.10.60">
    <property type="entry name" value="Homeodomain-like"/>
    <property type="match status" value="2"/>
</dbReference>
<keyword evidence="6" id="KW-1185">Reference proteome</keyword>
<dbReference type="Pfam" id="PF02311">
    <property type="entry name" value="AraC_binding"/>
    <property type="match status" value="1"/>
</dbReference>
<name>A0A7X1AZA5_9BACT</name>
<sequence>MELPLLSVLYSSLEIRNNPDYFWDNSHRPHEPVVCVIQRTKRGASYIEEGTNRQIARAGEAILFQYGEDSRYGIPDRDSLPYEHEWVCISGKQAPGLFRGLLDHVGRRVAMPEGSQATRLLQTIIEKCEQRSFEDRFHESTMAYSLLMACFRLPSSQEYENDVARLAMEFILNHYQHPFSQDDLADHLGLSREHVSRRFREVYGVSPGRYCNQLRMNRAKDLLKVSFAPIAEVALQCGYADANSFSRALKQYYNRSPREMRAGD</sequence>
<reference evidence="5 6" key="1">
    <citation type="submission" date="2020-07" db="EMBL/GenBank/DDBJ databases">
        <authorList>
            <person name="Feng X."/>
        </authorList>
    </citation>
    <scope>NUCLEOTIDE SEQUENCE [LARGE SCALE GENOMIC DNA]</scope>
    <source>
        <strain evidence="5 6">JCM14086</strain>
    </source>
</reference>
<feature type="domain" description="HTH araC/xylS-type" evidence="4">
    <location>
        <begin position="165"/>
        <end position="263"/>
    </location>
</feature>
<dbReference type="PRINTS" id="PR00032">
    <property type="entry name" value="HTHARAC"/>
</dbReference>
<evidence type="ECO:0000256" key="3">
    <source>
        <dbReference type="ARBA" id="ARBA00023163"/>
    </source>
</evidence>
<gene>
    <name evidence="5" type="ORF">H5P30_13090</name>
</gene>